<name>A0A8B7WEH3_CASCN</name>
<proteinExistence type="predicted"/>
<feature type="compositionally biased region" description="Low complexity" evidence="1">
    <location>
        <begin position="308"/>
        <end position="321"/>
    </location>
</feature>
<gene>
    <name evidence="2" type="primary">LOC109701294</name>
</gene>
<dbReference type="AlphaFoldDB" id="A0A8B7WEH3"/>
<organism evidence="2">
    <name type="scientific">Castor canadensis</name>
    <name type="common">American beaver</name>
    <dbReference type="NCBI Taxonomy" id="51338"/>
    <lineage>
        <taxon>Eukaryota</taxon>
        <taxon>Metazoa</taxon>
        <taxon>Chordata</taxon>
        <taxon>Craniata</taxon>
        <taxon>Vertebrata</taxon>
        <taxon>Euteleostomi</taxon>
        <taxon>Mammalia</taxon>
        <taxon>Eutheria</taxon>
        <taxon>Euarchontoglires</taxon>
        <taxon>Glires</taxon>
        <taxon>Rodentia</taxon>
        <taxon>Castorimorpha</taxon>
        <taxon>Castoridae</taxon>
        <taxon>Castor</taxon>
    </lineage>
</organism>
<evidence type="ECO:0000313" key="2">
    <source>
        <dbReference type="RefSeq" id="XP_020042374.1"/>
    </source>
</evidence>
<evidence type="ECO:0000256" key="1">
    <source>
        <dbReference type="SAM" id="MobiDB-lite"/>
    </source>
</evidence>
<feature type="region of interest" description="Disordered" evidence="1">
    <location>
        <begin position="41"/>
        <end position="346"/>
    </location>
</feature>
<feature type="compositionally biased region" description="Pro residues" evidence="1">
    <location>
        <begin position="220"/>
        <end position="232"/>
    </location>
</feature>
<reference evidence="2" key="1">
    <citation type="submission" date="2025-08" db="UniProtKB">
        <authorList>
            <consortium name="RefSeq"/>
        </authorList>
    </citation>
    <scope>IDENTIFICATION</scope>
    <source>
        <tissue evidence="2">Leukocyte</tissue>
    </source>
</reference>
<dbReference type="RefSeq" id="XP_020042374.1">
    <property type="nucleotide sequence ID" value="XM_020186785.1"/>
</dbReference>
<feature type="compositionally biased region" description="Basic residues" evidence="1">
    <location>
        <begin position="120"/>
        <end position="132"/>
    </location>
</feature>
<feature type="compositionally biased region" description="Low complexity" evidence="1">
    <location>
        <begin position="210"/>
        <end position="219"/>
    </location>
</feature>
<dbReference type="KEGG" id="ccan:109701294"/>
<feature type="compositionally biased region" description="Low complexity" evidence="1">
    <location>
        <begin position="153"/>
        <end position="167"/>
    </location>
</feature>
<accession>A0A8B7WEH3</accession>
<sequence>MAISIPTIQDPQLCRTQWNPQGFYFSQCFLYALGVDNAEPDPTLADREQGHQAVRPLSSSDSGHLPVAPGGGSPDIRPPPRPGKKTNAAGLNRGDARAPRLSSAVTPKPQGRRSPGPPRRPPRPSRGGRNRGRGFPPGAAEPARGLARSPGTRARLPRAAAASARPAEPLGVPARTCPAPRGTRTTRLHPPGGPAAPPARHGATRRFLSAGPAGAGRPCSAPPRPPPPPPPGGRQAAGCEPVAQPVTAARLPAPPQSHNNMAAAASAGSRGWVGGEGADCPPVRQSGRPPGRPSVGANSPPSGTRLCPARLLSPWSAAPLLPGNPSPAALPGAATTHLAPPPEVTS</sequence>
<protein>
    <submittedName>
        <fullName evidence="2">Basic salivary proline-rich protein 3-like</fullName>
    </submittedName>
</protein>